<proteinExistence type="predicted"/>
<evidence type="ECO:0000313" key="2">
    <source>
        <dbReference type="EMBL" id="KRR06351.1"/>
    </source>
</evidence>
<evidence type="ECO:0000313" key="3">
    <source>
        <dbReference type="Proteomes" id="UP000050863"/>
    </source>
</evidence>
<name>A0A0R3LK84_9BRAD</name>
<dbReference type="Proteomes" id="UP000050863">
    <property type="component" value="Unassembled WGS sequence"/>
</dbReference>
<dbReference type="EMBL" id="LLXZ01000115">
    <property type="protein sequence ID" value="KRR06351.1"/>
    <property type="molecule type" value="Genomic_DNA"/>
</dbReference>
<accession>A0A0R3LK84</accession>
<gene>
    <name evidence="2" type="ORF">CQ12_33390</name>
</gene>
<dbReference type="AlphaFoldDB" id="A0A0R3LK84"/>
<reference evidence="2 3" key="1">
    <citation type="submission" date="2014-03" db="EMBL/GenBank/DDBJ databases">
        <title>Bradyrhizobium valentinum sp. nov., isolated from effective nodules of Lupinus mariae-josephae, a lupine endemic of basic-lime soils in Eastern Spain.</title>
        <authorList>
            <person name="Duran D."/>
            <person name="Rey L."/>
            <person name="Navarro A."/>
            <person name="Busquets A."/>
            <person name="Imperial J."/>
            <person name="Ruiz-Argueso T."/>
        </authorList>
    </citation>
    <scope>NUCLEOTIDE SEQUENCE [LARGE SCALE GENOMIC DNA]</scope>
    <source>
        <strain evidence="2 3">PAC68</strain>
    </source>
</reference>
<sequence length="297" mass="33163">MNLTPCELKILEALFPSEGPTKKTNGEIVDTVLTAFAQFIGEDHEKFEQDAKKRCLIAGVYLHNVDDAIQNAIVSAVENLTAQATSKTMQEIGASEPHAFPFTGQVGLHRWLVYLVGNPYNVTNGGTMRPILQEQYGGYKLVPETELDKEQFAGPEDLSISEWRKADLEQLLRSLDPLQHFIVGLRRGLTGEVPSADGLVRFARACGLVQEIPAIEAGSGAIDWSSRKSLRLSRRELSAVLDVEVWRIGRLITDAFRRLKQMSTPRRMAARHRQAGALSNTHIAGQENRRTRGRHRR</sequence>
<comment type="caution">
    <text evidence="2">The sequence shown here is derived from an EMBL/GenBank/DDBJ whole genome shotgun (WGS) entry which is preliminary data.</text>
</comment>
<dbReference type="RefSeq" id="WP_057836789.1">
    <property type="nucleotide sequence ID" value="NZ_LLXZ01000115.1"/>
</dbReference>
<feature type="region of interest" description="Disordered" evidence="1">
    <location>
        <begin position="272"/>
        <end position="297"/>
    </location>
</feature>
<organism evidence="2 3">
    <name type="scientific">Bradyrhizobium jicamae</name>
    <dbReference type="NCBI Taxonomy" id="280332"/>
    <lineage>
        <taxon>Bacteria</taxon>
        <taxon>Pseudomonadati</taxon>
        <taxon>Pseudomonadota</taxon>
        <taxon>Alphaproteobacteria</taxon>
        <taxon>Hyphomicrobiales</taxon>
        <taxon>Nitrobacteraceae</taxon>
        <taxon>Bradyrhizobium</taxon>
    </lineage>
</organism>
<evidence type="ECO:0000256" key="1">
    <source>
        <dbReference type="SAM" id="MobiDB-lite"/>
    </source>
</evidence>
<protein>
    <submittedName>
        <fullName evidence="2">Uncharacterized protein</fullName>
    </submittedName>
</protein>
<keyword evidence="3" id="KW-1185">Reference proteome</keyword>